<evidence type="ECO:0000259" key="8">
    <source>
        <dbReference type="PROSITE" id="PS50928"/>
    </source>
</evidence>
<proteinExistence type="inferred from homology"/>
<evidence type="ECO:0000256" key="6">
    <source>
        <dbReference type="ARBA" id="ARBA00023136"/>
    </source>
</evidence>
<feature type="transmembrane region" description="Helical" evidence="7">
    <location>
        <begin position="91"/>
        <end position="117"/>
    </location>
</feature>
<name>A0A933L3I2_9HYPH</name>
<feature type="domain" description="ABC transmembrane type-1" evidence="8">
    <location>
        <begin position="92"/>
        <end position="306"/>
    </location>
</feature>
<feature type="transmembrane region" description="Helical" evidence="7">
    <location>
        <begin position="35"/>
        <end position="55"/>
    </location>
</feature>
<evidence type="ECO:0000256" key="3">
    <source>
        <dbReference type="ARBA" id="ARBA00022475"/>
    </source>
</evidence>
<dbReference type="GO" id="GO:0005886">
    <property type="term" value="C:plasma membrane"/>
    <property type="evidence" value="ECO:0007669"/>
    <property type="project" value="UniProtKB-SubCell"/>
</dbReference>
<evidence type="ECO:0000256" key="4">
    <source>
        <dbReference type="ARBA" id="ARBA00022692"/>
    </source>
</evidence>
<feature type="transmembrane region" description="Helical" evidence="7">
    <location>
        <begin position="183"/>
        <end position="207"/>
    </location>
</feature>
<sequence>MTSPTPSAASPRVRPTQVEHRSVGGLAQIRANAHWYLFIAPAVILLLAFMGFPLYRSLELSLFEWKGLLPRHWIGLENFERLFRDKYFWRALGHTIVFAVSATAGTVGLGLLLAIAISRHVPFHRFYRFAFYLPVMLPMTVVAALWARIYEPNYGLLNTALKSIGLGVLAQPWLGSLDLSLPAIIVVCIWQYAGFPMIVLLAAIEGIPEDLHHAATLDGAGELQRMRYLVVPMIWPVLVSISVVQVIFSLKVFDLVWVMTKGGPAESSAVLGTYLYRKAFEQQEYGYASAVAVSMFAVIFTVTYVYYRLTKIDAVEF</sequence>
<feature type="transmembrane region" description="Helical" evidence="7">
    <location>
        <begin position="285"/>
        <end position="307"/>
    </location>
</feature>
<dbReference type="PANTHER" id="PTHR30193:SF37">
    <property type="entry name" value="INNER MEMBRANE ABC TRANSPORTER PERMEASE PROTEIN YCJO"/>
    <property type="match status" value="1"/>
</dbReference>
<evidence type="ECO:0000256" key="2">
    <source>
        <dbReference type="ARBA" id="ARBA00022448"/>
    </source>
</evidence>
<dbReference type="PROSITE" id="PS50928">
    <property type="entry name" value="ABC_TM1"/>
    <property type="match status" value="1"/>
</dbReference>
<evidence type="ECO:0000313" key="9">
    <source>
        <dbReference type="EMBL" id="MBI4922407.1"/>
    </source>
</evidence>
<feature type="transmembrane region" description="Helical" evidence="7">
    <location>
        <begin position="129"/>
        <end position="149"/>
    </location>
</feature>
<feature type="transmembrane region" description="Helical" evidence="7">
    <location>
        <begin position="228"/>
        <end position="248"/>
    </location>
</feature>
<keyword evidence="5 7" id="KW-1133">Transmembrane helix</keyword>
<evidence type="ECO:0000256" key="1">
    <source>
        <dbReference type="ARBA" id="ARBA00004651"/>
    </source>
</evidence>
<dbReference type="SUPFAM" id="SSF161098">
    <property type="entry name" value="MetI-like"/>
    <property type="match status" value="1"/>
</dbReference>
<keyword evidence="2 7" id="KW-0813">Transport</keyword>
<evidence type="ECO:0000256" key="7">
    <source>
        <dbReference type="RuleBase" id="RU363032"/>
    </source>
</evidence>
<reference evidence="9" key="1">
    <citation type="submission" date="2020-07" db="EMBL/GenBank/DDBJ databases">
        <title>Huge and variable diversity of episymbiotic CPR bacteria and DPANN archaea in groundwater ecosystems.</title>
        <authorList>
            <person name="He C.Y."/>
            <person name="Keren R."/>
            <person name="Whittaker M."/>
            <person name="Farag I.F."/>
            <person name="Doudna J."/>
            <person name="Cate J.H.D."/>
            <person name="Banfield J.F."/>
        </authorList>
    </citation>
    <scope>NUCLEOTIDE SEQUENCE</scope>
    <source>
        <strain evidence="9">NC_groundwater_1586_Pr3_B-0.1um_66_15</strain>
    </source>
</reference>
<dbReference type="CDD" id="cd06261">
    <property type="entry name" value="TM_PBP2"/>
    <property type="match status" value="1"/>
</dbReference>
<dbReference type="Pfam" id="PF00528">
    <property type="entry name" value="BPD_transp_1"/>
    <property type="match status" value="1"/>
</dbReference>
<dbReference type="InterPro" id="IPR035906">
    <property type="entry name" value="MetI-like_sf"/>
</dbReference>
<organism evidence="9 10">
    <name type="scientific">Devosia nanyangense</name>
    <dbReference type="NCBI Taxonomy" id="1228055"/>
    <lineage>
        <taxon>Bacteria</taxon>
        <taxon>Pseudomonadati</taxon>
        <taxon>Pseudomonadota</taxon>
        <taxon>Alphaproteobacteria</taxon>
        <taxon>Hyphomicrobiales</taxon>
        <taxon>Devosiaceae</taxon>
        <taxon>Devosia</taxon>
    </lineage>
</organism>
<dbReference type="InterPro" id="IPR051393">
    <property type="entry name" value="ABC_transporter_permease"/>
</dbReference>
<dbReference type="PANTHER" id="PTHR30193">
    <property type="entry name" value="ABC TRANSPORTER PERMEASE PROTEIN"/>
    <property type="match status" value="1"/>
</dbReference>
<dbReference type="Proteomes" id="UP000782610">
    <property type="component" value="Unassembled WGS sequence"/>
</dbReference>
<dbReference type="AlphaFoldDB" id="A0A933L3I2"/>
<comment type="similarity">
    <text evidence="7">Belongs to the binding-protein-dependent transport system permease family.</text>
</comment>
<evidence type="ECO:0000313" key="10">
    <source>
        <dbReference type="Proteomes" id="UP000782610"/>
    </source>
</evidence>
<accession>A0A933L3I2</accession>
<keyword evidence="3" id="KW-1003">Cell membrane</keyword>
<dbReference type="Gene3D" id="1.10.3720.10">
    <property type="entry name" value="MetI-like"/>
    <property type="match status" value="1"/>
</dbReference>
<keyword evidence="4 7" id="KW-0812">Transmembrane</keyword>
<gene>
    <name evidence="9" type="ORF">HY834_11710</name>
</gene>
<dbReference type="InterPro" id="IPR000515">
    <property type="entry name" value="MetI-like"/>
</dbReference>
<comment type="subcellular location">
    <subcellularLocation>
        <location evidence="1 7">Cell membrane</location>
        <topology evidence="1 7">Multi-pass membrane protein</topology>
    </subcellularLocation>
</comment>
<dbReference type="EMBL" id="JACRAF010000031">
    <property type="protein sequence ID" value="MBI4922407.1"/>
    <property type="molecule type" value="Genomic_DNA"/>
</dbReference>
<dbReference type="GO" id="GO:0055085">
    <property type="term" value="P:transmembrane transport"/>
    <property type="evidence" value="ECO:0007669"/>
    <property type="project" value="InterPro"/>
</dbReference>
<protein>
    <submittedName>
        <fullName evidence="9">Sugar ABC transporter permease</fullName>
    </submittedName>
</protein>
<evidence type="ECO:0000256" key="5">
    <source>
        <dbReference type="ARBA" id="ARBA00022989"/>
    </source>
</evidence>
<keyword evidence="6 7" id="KW-0472">Membrane</keyword>
<comment type="caution">
    <text evidence="9">The sequence shown here is derived from an EMBL/GenBank/DDBJ whole genome shotgun (WGS) entry which is preliminary data.</text>
</comment>